<dbReference type="RefSeq" id="XP_004254901.1">
    <property type="nucleotide sequence ID" value="XM_004254853.1"/>
</dbReference>
<dbReference type="Proteomes" id="UP000014680">
    <property type="component" value="Unassembled WGS sequence"/>
</dbReference>
<dbReference type="SUPFAM" id="SSF52047">
    <property type="entry name" value="RNI-like"/>
    <property type="match status" value="1"/>
</dbReference>
<protein>
    <submittedName>
        <fullName evidence="1">Uncharacterized protein</fullName>
    </submittedName>
</protein>
<keyword evidence="2" id="KW-1185">Reference proteome</keyword>
<dbReference type="KEGG" id="eiv:EIN_223230"/>
<feature type="non-terminal residue" evidence="1">
    <location>
        <position position="1"/>
    </location>
</feature>
<proteinExistence type="predicted"/>
<evidence type="ECO:0000313" key="2">
    <source>
        <dbReference type="Proteomes" id="UP000014680"/>
    </source>
</evidence>
<evidence type="ECO:0000313" key="1">
    <source>
        <dbReference type="EMBL" id="ELP88130.1"/>
    </source>
</evidence>
<dbReference type="EMBL" id="KB206756">
    <property type="protein sequence ID" value="ELP88130.1"/>
    <property type="molecule type" value="Genomic_DNA"/>
</dbReference>
<reference evidence="1 2" key="1">
    <citation type="submission" date="2012-10" db="EMBL/GenBank/DDBJ databases">
        <authorList>
            <person name="Zafar N."/>
            <person name="Inman J."/>
            <person name="Hall N."/>
            <person name="Lorenzi H."/>
            <person name="Caler E."/>
        </authorList>
    </citation>
    <scope>NUCLEOTIDE SEQUENCE [LARGE SCALE GENOMIC DNA]</scope>
    <source>
        <strain evidence="1 2">IP1</strain>
    </source>
</reference>
<dbReference type="GeneID" id="14887405"/>
<accession>A0A0A1U5K4</accession>
<organism evidence="1 2">
    <name type="scientific">Entamoeba invadens IP1</name>
    <dbReference type="NCBI Taxonomy" id="370355"/>
    <lineage>
        <taxon>Eukaryota</taxon>
        <taxon>Amoebozoa</taxon>
        <taxon>Evosea</taxon>
        <taxon>Archamoebae</taxon>
        <taxon>Mastigamoebida</taxon>
        <taxon>Entamoebidae</taxon>
        <taxon>Entamoeba</taxon>
    </lineage>
</organism>
<sequence>EDKTCGFTMDEMSERKRGFSLDKDNYWVNTSEQAQVRDLTQVNLYNLVLKVCLTQNMIRLPISLKALESKHNRLENLSQLVNLKELVYNRLPPSLPSLEKLTLEGVEEKRGALEMPRLKVLFMKKCFLHGDCLEMDLTRCDSLLQIYFGGCVIKKVLFPPSVKALQFNNENNAPLKLKTLPKMPNIGQLKLKLFTTKNVTKCRSPMTLDMSMMARLDVAPGCVTNEFQFKEKMATLKNKNGTTPKDKEMLEERVMGNYNTSAANVNNTLSNTIQPSQLLPLSQSLPQVQTTTTQPLRLWEFEKNEQQRTVLSRLEDLKAQFTTFQKNIDRYRNMIILYKRKIEDEMKTCPKGYVGQSIKNYEAEISRCEAEIKTETKKQDKVKTYIVMKQFELDNYLAQERRVHYDRAHYQPPSLVPRSRRSRVTTNPNVSIQLNRHSTSFKQPPTVPLQNRVDRTNSIISREYYESNHTHVDTITVQSSDSSRTISEQRDTPRSIPKISLLISTPRGVQKSQQQTHKFSAESTLIQMDQSLRKIDPQQNLDEGTQRKEDEAVTIQMKVDEFKNGEEYKKGMEELLKSNVDDWVPEIEVKDIALIPREKEYRFLKCVDDVVDVCI</sequence>
<dbReference type="VEuPathDB" id="AmoebaDB:EIN_223230"/>
<gene>
    <name evidence="1" type="ORF">EIN_223230</name>
</gene>
<name>A0A0A1U5K4_ENTIV</name>
<dbReference type="AlphaFoldDB" id="A0A0A1U5K4"/>